<evidence type="ECO:0000313" key="4">
    <source>
        <dbReference type="Proteomes" id="UP000183487"/>
    </source>
</evidence>
<dbReference type="EMBL" id="FNKP01000002">
    <property type="protein sequence ID" value="SDR39947.1"/>
    <property type="molecule type" value="Genomic_DNA"/>
</dbReference>
<dbReference type="OrthoDB" id="6687316at2"/>
<organism evidence="3 4">
    <name type="scientific">Paraburkholderia fungorum</name>
    <dbReference type="NCBI Taxonomy" id="134537"/>
    <lineage>
        <taxon>Bacteria</taxon>
        <taxon>Pseudomonadati</taxon>
        <taxon>Pseudomonadota</taxon>
        <taxon>Betaproteobacteria</taxon>
        <taxon>Burkholderiales</taxon>
        <taxon>Burkholderiaceae</taxon>
        <taxon>Paraburkholderia</taxon>
    </lineage>
</organism>
<name>A0A1H1IQH4_9BURK</name>
<dbReference type="InterPro" id="IPR024572">
    <property type="entry name" value="RcnB"/>
</dbReference>
<feature type="chain" id="PRO_5010190590" evidence="2">
    <location>
        <begin position="24"/>
        <end position="135"/>
    </location>
</feature>
<protein>
    <submittedName>
        <fullName evidence="3">Regulator RcnB of Ni and Co efflux</fullName>
    </submittedName>
</protein>
<gene>
    <name evidence="3" type="ORF">SAMN05443245_5506</name>
</gene>
<keyword evidence="4" id="KW-1185">Reference proteome</keyword>
<accession>A0A1H1IQH4</accession>
<reference evidence="4" key="1">
    <citation type="submission" date="2016-10" db="EMBL/GenBank/DDBJ databases">
        <authorList>
            <person name="Varghese N."/>
        </authorList>
    </citation>
    <scope>NUCLEOTIDE SEQUENCE [LARGE SCALE GENOMIC DNA]</scope>
    <source>
        <strain evidence="4">GAS106B</strain>
    </source>
</reference>
<evidence type="ECO:0000256" key="2">
    <source>
        <dbReference type="SAM" id="SignalP"/>
    </source>
</evidence>
<dbReference type="RefSeq" id="WP_074770458.1">
    <property type="nucleotide sequence ID" value="NZ_FNKP01000002.1"/>
</dbReference>
<dbReference type="Gene3D" id="3.10.450.160">
    <property type="entry name" value="inner membrane protein cigr"/>
    <property type="match status" value="1"/>
</dbReference>
<dbReference type="AlphaFoldDB" id="A0A1H1IQH4"/>
<feature type="compositionally biased region" description="Gly residues" evidence="1">
    <location>
        <begin position="32"/>
        <end position="56"/>
    </location>
</feature>
<keyword evidence="2" id="KW-0732">Signal</keyword>
<evidence type="ECO:0000313" key="3">
    <source>
        <dbReference type="EMBL" id="SDR39947.1"/>
    </source>
</evidence>
<proteinExistence type="predicted"/>
<feature type="region of interest" description="Disordered" evidence="1">
    <location>
        <begin position="25"/>
        <end position="84"/>
    </location>
</feature>
<sequence>MKSRNIVPLLVVSLLGTSVAAFAQQHDDNHGGHGGPQSHGGPGPSHGGPQHGGGHGPAPREASIDRPGGPVPHNDWHKGERLPQEYRDRNYVVDDWRGHGLHQPPRGYQWVGVNGDYVLAAIATGVIANVLLSGH</sequence>
<feature type="signal peptide" evidence="2">
    <location>
        <begin position="1"/>
        <end position="23"/>
    </location>
</feature>
<dbReference type="Proteomes" id="UP000183487">
    <property type="component" value="Unassembled WGS sequence"/>
</dbReference>
<dbReference type="Pfam" id="PF11776">
    <property type="entry name" value="RcnB"/>
    <property type="match status" value="1"/>
</dbReference>
<evidence type="ECO:0000256" key="1">
    <source>
        <dbReference type="SAM" id="MobiDB-lite"/>
    </source>
</evidence>
<feature type="compositionally biased region" description="Basic and acidic residues" evidence="1">
    <location>
        <begin position="74"/>
        <end position="84"/>
    </location>
</feature>